<name>A0A174DQM5_9FIRM</name>
<dbReference type="RefSeq" id="WP_055194926.1">
    <property type="nucleotide sequence ID" value="NZ_CYYM01000009.1"/>
</dbReference>
<dbReference type="Gene3D" id="2.180.10.10">
    <property type="entry name" value="RHS repeat-associated core"/>
    <property type="match status" value="1"/>
</dbReference>
<proteinExistence type="predicted"/>
<organism evidence="2 3">
    <name type="scientific">Dorea longicatena</name>
    <dbReference type="NCBI Taxonomy" id="88431"/>
    <lineage>
        <taxon>Bacteria</taxon>
        <taxon>Bacillati</taxon>
        <taxon>Bacillota</taxon>
        <taxon>Clostridia</taxon>
        <taxon>Lachnospirales</taxon>
        <taxon>Lachnospiraceae</taxon>
        <taxon>Dorea</taxon>
    </lineage>
</organism>
<evidence type="ECO:0000256" key="1">
    <source>
        <dbReference type="SAM" id="MobiDB-lite"/>
    </source>
</evidence>
<evidence type="ECO:0000313" key="2">
    <source>
        <dbReference type="EMBL" id="CUO27764.1"/>
    </source>
</evidence>
<sequence length="235" mass="25814">MTWGISDIIFGTTGYSNWITGVNYYGYNGESTNVKTGLQYLRARYYNAENGTFTTEDSDLGTTENPLTRNRYAYTSNNPVNYDDPTGHSLWGRIKSAAKKAVKTVTKAVKRVAKTVVSGVKAAAKWVQNAVSHPKQVIQQAKNTVKQKAKQTYQKVASAGSGFVKAVSSGEIRGGFSYVGNGAKKIYSSFKSYEAERTSEIHATIHKEMCTTNVDDQPSEFHDSSRCKGTSPGDW</sequence>
<feature type="region of interest" description="Disordered" evidence="1">
    <location>
        <begin position="214"/>
        <end position="235"/>
    </location>
</feature>
<dbReference type="EMBL" id="CYYM01000009">
    <property type="protein sequence ID" value="CUO27764.1"/>
    <property type="molecule type" value="Genomic_DNA"/>
</dbReference>
<accession>A0A174DQM5</accession>
<dbReference type="PANTHER" id="PTHR32305">
    <property type="match status" value="1"/>
</dbReference>
<dbReference type="PANTHER" id="PTHR32305:SF17">
    <property type="entry name" value="TRNA NUCLEASE WAPA"/>
    <property type="match status" value="1"/>
</dbReference>
<gene>
    <name evidence="2" type="primary">wapA_2</name>
    <name evidence="2" type="ORF">ERS852408_01842</name>
</gene>
<dbReference type="Proteomes" id="UP000095380">
    <property type="component" value="Unassembled WGS sequence"/>
</dbReference>
<reference evidence="2 3" key="1">
    <citation type="submission" date="2015-09" db="EMBL/GenBank/DDBJ databases">
        <authorList>
            <consortium name="Pathogen Informatics"/>
        </authorList>
    </citation>
    <scope>NUCLEOTIDE SEQUENCE [LARGE SCALE GENOMIC DNA]</scope>
    <source>
        <strain evidence="2 3">2789STDY5608851</strain>
    </source>
</reference>
<dbReference type="AlphaFoldDB" id="A0A174DQM5"/>
<dbReference type="NCBIfam" id="TIGR03696">
    <property type="entry name" value="Rhs_assc_core"/>
    <property type="match status" value="1"/>
</dbReference>
<dbReference type="InterPro" id="IPR050708">
    <property type="entry name" value="T6SS_VgrG/RHS"/>
</dbReference>
<protein>
    <submittedName>
        <fullName evidence="2">Cell wall-associated polypeptide CWBP200</fullName>
    </submittedName>
</protein>
<evidence type="ECO:0000313" key="3">
    <source>
        <dbReference type="Proteomes" id="UP000095380"/>
    </source>
</evidence>
<dbReference type="InterPro" id="IPR022385">
    <property type="entry name" value="Rhs_assc_core"/>
</dbReference>